<dbReference type="SUPFAM" id="SSF53187">
    <property type="entry name" value="Zn-dependent exopeptidases"/>
    <property type="match status" value="1"/>
</dbReference>
<evidence type="ECO:0000259" key="3">
    <source>
        <dbReference type="Pfam" id="PF07687"/>
    </source>
</evidence>
<accession>Q3JHI9</accession>
<dbReference type="Pfam" id="PF07687">
    <property type="entry name" value="M20_dimer"/>
    <property type="match status" value="1"/>
</dbReference>
<feature type="compositionally biased region" description="Basic and acidic residues" evidence="2">
    <location>
        <begin position="56"/>
        <end position="86"/>
    </location>
</feature>
<feature type="domain" description="Peptidase M20 dimerisation" evidence="3">
    <location>
        <begin position="551"/>
        <end position="647"/>
    </location>
</feature>
<dbReference type="CDD" id="cd05666">
    <property type="entry name" value="M20_Acy1-like"/>
    <property type="match status" value="1"/>
</dbReference>
<dbReference type="InterPro" id="IPR036264">
    <property type="entry name" value="Bact_exopeptidase_dim_dom"/>
</dbReference>
<dbReference type="InterPro" id="IPR002933">
    <property type="entry name" value="Peptidase_M20"/>
</dbReference>
<feature type="region of interest" description="Disordered" evidence="2">
    <location>
        <begin position="29"/>
        <end position="108"/>
    </location>
</feature>
<gene>
    <name evidence="4" type="primary">hipO-1</name>
    <name evidence="4" type="ordered locus">BURPS1710b_A1808</name>
</gene>
<dbReference type="PANTHER" id="PTHR11014:SF63">
    <property type="entry name" value="METALLOPEPTIDASE, PUTATIVE (AFU_ORTHOLOGUE AFUA_6G09600)-RELATED"/>
    <property type="match status" value="1"/>
</dbReference>
<dbReference type="NCBIfam" id="TIGR01891">
    <property type="entry name" value="amidohydrolases"/>
    <property type="match status" value="1"/>
</dbReference>
<dbReference type="KEGG" id="bpm:BURPS1710b_A1808"/>
<dbReference type="Pfam" id="PF01546">
    <property type="entry name" value="Peptidase_M20"/>
    <property type="match status" value="1"/>
</dbReference>
<dbReference type="AlphaFoldDB" id="Q3JHI9"/>
<dbReference type="Gene3D" id="3.40.630.10">
    <property type="entry name" value="Zn peptidases"/>
    <property type="match status" value="1"/>
</dbReference>
<dbReference type="InterPro" id="IPR011650">
    <property type="entry name" value="Peptidase_M20_dimer"/>
</dbReference>
<feature type="region of interest" description="Disordered" evidence="2">
    <location>
        <begin position="198"/>
        <end position="221"/>
    </location>
</feature>
<reference evidence="4 5" key="1">
    <citation type="submission" date="2005-09" db="EMBL/GenBank/DDBJ databases">
        <authorList>
            <person name="Woods D.E."/>
            <person name="Nierman W.C."/>
        </authorList>
    </citation>
    <scope>NUCLEOTIDE SEQUENCE [LARGE SCALE GENOMIC DNA]</scope>
    <source>
        <strain evidence="4 5">1710b</strain>
    </source>
</reference>
<dbReference type="HOGENOM" id="CLU_369480_0_0_4"/>
<dbReference type="Gene3D" id="3.30.70.360">
    <property type="match status" value="1"/>
</dbReference>
<dbReference type="Proteomes" id="UP000002700">
    <property type="component" value="Chromosome II"/>
</dbReference>
<organism evidence="4 5">
    <name type="scientific">Burkholderia pseudomallei (strain 1710b)</name>
    <dbReference type="NCBI Taxonomy" id="320372"/>
    <lineage>
        <taxon>Bacteria</taxon>
        <taxon>Pseudomonadati</taxon>
        <taxon>Pseudomonadota</taxon>
        <taxon>Betaproteobacteria</taxon>
        <taxon>Burkholderiales</taxon>
        <taxon>Burkholderiaceae</taxon>
        <taxon>Burkholderia</taxon>
        <taxon>pseudomallei group</taxon>
    </lineage>
</organism>
<dbReference type="InterPro" id="IPR017439">
    <property type="entry name" value="Amidohydrolase"/>
</dbReference>
<dbReference type="PANTHER" id="PTHR11014">
    <property type="entry name" value="PEPTIDASE M20 FAMILY MEMBER"/>
    <property type="match status" value="1"/>
</dbReference>
<dbReference type="GO" id="GO:0050118">
    <property type="term" value="F:N-acetyldiaminopimelate deacetylase activity"/>
    <property type="evidence" value="ECO:0007669"/>
    <property type="project" value="UniProtKB-ARBA"/>
</dbReference>
<feature type="compositionally biased region" description="Basic residues" evidence="2">
    <location>
        <begin position="198"/>
        <end position="207"/>
    </location>
</feature>
<dbReference type="FunFam" id="3.30.70.360:FF:000001">
    <property type="entry name" value="N-acetyldiaminopimelate deacetylase"/>
    <property type="match status" value="1"/>
</dbReference>
<sequence>MRGARSRCRSGNDLRQRFVGCLPQARDELRDGGRRQQVAARQDRQVVARQPVVETRGADAERRDHRRERLREAADHVRARDEAERHRERRRRAQQPLRQRQPVRVEHRHHHAVREVIGADRDDPLGVEQLGEPPRTRERMAFAHRDDEFRRAQRQLREVALERGNVVDRRDVELAVAQPRERVGHRHLFERQAHVRHRRAELHHRARQRGERDRRHRADRDAPGELAAHLLDRLDGAAHVAEQLLGARQQRMPARGQLDAAHAAHEQFRVERGFELADGMRDRGLRDAERARGGAQALVMGGADERLQLLELHGGEGGVINAVYRGEKNCILLNRYGVAIVPPPARPIARTPPSRSLSMNDARFTEVDDLAPLAEALREIRHRIHRHPELAYEEVETAALVADKLEAWGWRVTRGVGGTGVVGTLRVGDGARSVGVRADMDALPIAEATGLPYASAVPGKMHACGHDGHTAMLLGAAWRLAQARHFSGTVHLYFQPAEEHGVDSGAKRMIDDGLFERFPCDAVFGMHNHPGVEPGVFLTRRGAFMSAGDKAVIDIHGVGGHAARPHLAVDPVVVAASVVMALQTIVARNVDPAQAAVVTVGSLHAGTANNVIPSRARLELSVRSFDPEVRALLRRRITELAQAQAASYGASANVEYIEGYPVVVNSDAETDFAAQVAKELVGERNVVEQADILMGSEDFAFMLQRRPGSFVRLGNGAGEEGCMVHNPKYDFNDRNLVTGAAFWARLVERYLAR</sequence>
<evidence type="ECO:0000313" key="5">
    <source>
        <dbReference type="Proteomes" id="UP000002700"/>
    </source>
</evidence>
<feature type="compositionally biased region" description="Basic and acidic residues" evidence="2">
    <location>
        <begin position="208"/>
        <end position="221"/>
    </location>
</feature>
<dbReference type="EC" id="3.5.1.32" evidence="4"/>
<dbReference type="EMBL" id="CP000125">
    <property type="protein sequence ID" value="ABA52375.1"/>
    <property type="molecule type" value="Genomic_DNA"/>
</dbReference>
<keyword evidence="1 4" id="KW-0378">Hydrolase</keyword>
<evidence type="ECO:0000313" key="4">
    <source>
        <dbReference type="EMBL" id="ABA52375.1"/>
    </source>
</evidence>
<dbReference type="EnsemblBacteria" id="ABA52375">
    <property type="protein sequence ID" value="ABA52375"/>
    <property type="gene ID" value="BURPS1710b_A1808"/>
</dbReference>
<dbReference type="GO" id="GO:0019877">
    <property type="term" value="P:diaminopimelate biosynthetic process"/>
    <property type="evidence" value="ECO:0007669"/>
    <property type="project" value="UniProtKB-ARBA"/>
</dbReference>
<dbReference type="SUPFAM" id="SSF55031">
    <property type="entry name" value="Bacterial exopeptidase dimerisation domain"/>
    <property type="match status" value="1"/>
</dbReference>
<dbReference type="GO" id="GO:0047980">
    <property type="term" value="F:hippurate hydrolase activity"/>
    <property type="evidence" value="ECO:0007669"/>
    <property type="project" value="UniProtKB-EC"/>
</dbReference>
<name>Q3JHI9_BURP1</name>
<protein>
    <submittedName>
        <fullName evidence="4">Family M20D unassigned peptidase</fullName>
        <ecNumber evidence="4">3.5.1.32</ecNumber>
    </submittedName>
</protein>
<evidence type="ECO:0000256" key="1">
    <source>
        <dbReference type="ARBA" id="ARBA00022801"/>
    </source>
</evidence>
<proteinExistence type="predicted"/>
<evidence type="ECO:0000256" key="2">
    <source>
        <dbReference type="SAM" id="MobiDB-lite"/>
    </source>
</evidence>